<dbReference type="STRING" id="179408.Osc7112_3102"/>
<organism evidence="1 2">
    <name type="scientific">Phormidium nigroviride PCC 7112</name>
    <dbReference type="NCBI Taxonomy" id="179408"/>
    <lineage>
        <taxon>Bacteria</taxon>
        <taxon>Bacillati</taxon>
        <taxon>Cyanobacteriota</taxon>
        <taxon>Cyanophyceae</taxon>
        <taxon>Oscillatoriophycideae</taxon>
        <taxon>Oscillatoriales</taxon>
        <taxon>Oscillatoriaceae</taxon>
        <taxon>Phormidium</taxon>
    </lineage>
</organism>
<evidence type="ECO:0000313" key="2">
    <source>
        <dbReference type="Proteomes" id="UP000010478"/>
    </source>
</evidence>
<protein>
    <submittedName>
        <fullName evidence="1">Uncharacterized protein</fullName>
    </submittedName>
</protein>
<reference evidence="1 2" key="1">
    <citation type="submission" date="2012-05" db="EMBL/GenBank/DDBJ databases">
        <title>Finished chromosome of genome of Oscillatoria sp. PCC 7112.</title>
        <authorList>
            <consortium name="US DOE Joint Genome Institute"/>
            <person name="Gugger M."/>
            <person name="Coursin T."/>
            <person name="Rippka R."/>
            <person name="Tandeau De Marsac N."/>
            <person name="Huntemann M."/>
            <person name="Wei C.-L."/>
            <person name="Han J."/>
            <person name="Detter J.C."/>
            <person name="Han C."/>
            <person name="Tapia R."/>
            <person name="Davenport K."/>
            <person name="Daligault H."/>
            <person name="Erkkila T."/>
            <person name="Gu W."/>
            <person name="Munk A.C.C."/>
            <person name="Teshima H."/>
            <person name="Xu Y."/>
            <person name="Chain P."/>
            <person name="Chen A."/>
            <person name="Krypides N."/>
            <person name="Mavromatis K."/>
            <person name="Markowitz V."/>
            <person name="Szeto E."/>
            <person name="Ivanova N."/>
            <person name="Mikhailova N."/>
            <person name="Ovchinnikova G."/>
            <person name="Pagani I."/>
            <person name="Pati A."/>
            <person name="Goodwin L."/>
            <person name="Peters L."/>
            <person name="Pitluck S."/>
            <person name="Woyke T."/>
            <person name="Kerfeld C."/>
        </authorList>
    </citation>
    <scope>NUCLEOTIDE SEQUENCE [LARGE SCALE GENOMIC DNA]</scope>
    <source>
        <strain evidence="1 2">PCC 7112</strain>
    </source>
</reference>
<name>K9VHP9_9CYAN</name>
<dbReference type="AlphaFoldDB" id="K9VHP9"/>
<gene>
    <name evidence="1" type="ORF">Osc7112_3102</name>
</gene>
<dbReference type="HOGENOM" id="CLU_3027930_0_0_3"/>
<evidence type="ECO:0000313" key="1">
    <source>
        <dbReference type="EMBL" id="AFZ07491.1"/>
    </source>
</evidence>
<dbReference type="Proteomes" id="UP000010478">
    <property type="component" value="Chromosome"/>
</dbReference>
<sequence length="55" mass="6191">MLKAWGFHEPRLPRIAVREASTDPQPWLLAEFGPNHTTNATLLSIGTNVKIMSIY</sequence>
<dbReference type="EMBL" id="CP003614">
    <property type="protein sequence ID" value="AFZ07491.1"/>
    <property type="molecule type" value="Genomic_DNA"/>
</dbReference>
<proteinExistence type="predicted"/>
<dbReference type="RefSeq" id="WP_015176769.1">
    <property type="nucleotide sequence ID" value="NC_019729.1"/>
</dbReference>
<keyword evidence="2" id="KW-1185">Reference proteome</keyword>
<dbReference type="KEGG" id="oni:Osc7112_3102"/>
<accession>K9VHP9</accession>
<dbReference type="eggNOG" id="ENOG502ZPKD">
    <property type="taxonomic scope" value="Bacteria"/>
</dbReference>